<proteinExistence type="predicted"/>
<name>A0A2S6HCL5_9FIRM</name>
<protein>
    <submittedName>
        <fullName evidence="1">Uncharacterized protein</fullName>
    </submittedName>
</protein>
<sequence length="85" mass="9598">MGTYLGLLFIVGGILYINQKNKPPRYGTQEYLDWKYKDYPGGGEYMKSIEKKSMTCTYGDMPLNSSEKTAYNKHEKDNGGSGIVN</sequence>
<dbReference type="Proteomes" id="UP000237749">
    <property type="component" value="Unassembled WGS sequence"/>
</dbReference>
<evidence type="ECO:0000313" key="1">
    <source>
        <dbReference type="EMBL" id="PPK75151.1"/>
    </source>
</evidence>
<dbReference type="AlphaFoldDB" id="A0A2S6HCL5"/>
<organism evidence="1 2">
    <name type="scientific">Lacrimispora xylanisolvens</name>
    <dbReference type="NCBI Taxonomy" id="384636"/>
    <lineage>
        <taxon>Bacteria</taxon>
        <taxon>Bacillati</taxon>
        <taxon>Bacillota</taxon>
        <taxon>Clostridia</taxon>
        <taxon>Lachnospirales</taxon>
        <taxon>Lachnospiraceae</taxon>
        <taxon>Lacrimispora</taxon>
    </lineage>
</organism>
<reference evidence="1 2" key="1">
    <citation type="submission" date="2018-02" db="EMBL/GenBank/DDBJ databases">
        <title>Genomic Encyclopedia of Archaeal and Bacterial Type Strains, Phase II (KMG-II): from individual species to whole genera.</title>
        <authorList>
            <person name="Goeker M."/>
        </authorList>
    </citation>
    <scope>NUCLEOTIDE SEQUENCE [LARGE SCALE GENOMIC DNA]</scope>
    <source>
        <strain evidence="1 2">DSM 3808</strain>
    </source>
</reference>
<gene>
    <name evidence="1" type="ORF">BXY41_12157</name>
</gene>
<keyword evidence="2" id="KW-1185">Reference proteome</keyword>
<accession>A0A2S6HCL5</accession>
<dbReference type="RefSeq" id="WP_104439774.1">
    <property type="nucleotide sequence ID" value="NZ_PTJA01000021.1"/>
</dbReference>
<dbReference type="EMBL" id="PTJA01000021">
    <property type="protein sequence ID" value="PPK75151.1"/>
    <property type="molecule type" value="Genomic_DNA"/>
</dbReference>
<comment type="caution">
    <text evidence="1">The sequence shown here is derived from an EMBL/GenBank/DDBJ whole genome shotgun (WGS) entry which is preliminary data.</text>
</comment>
<evidence type="ECO:0000313" key="2">
    <source>
        <dbReference type="Proteomes" id="UP000237749"/>
    </source>
</evidence>